<feature type="region of interest" description="Disordered" evidence="1">
    <location>
        <begin position="62"/>
        <end position="122"/>
    </location>
</feature>
<evidence type="ECO:0000313" key="3">
    <source>
        <dbReference type="EMBL" id="KAE8764763.1"/>
    </source>
</evidence>
<dbReference type="OrthoDB" id="5150319at2"/>
<feature type="compositionally biased region" description="Pro residues" evidence="1">
    <location>
        <begin position="109"/>
        <end position="122"/>
    </location>
</feature>
<comment type="caution">
    <text evidence="3">The sequence shown here is derived from an EMBL/GenBank/DDBJ whole genome shotgun (WGS) entry which is preliminary data.</text>
</comment>
<keyword evidence="2" id="KW-0812">Transmembrane</keyword>
<keyword evidence="2" id="KW-1133">Transmembrane helix</keyword>
<feature type="compositionally biased region" description="Basic and acidic residues" evidence="1">
    <location>
        <begin position="62"/>
        <end position="83"/>
    </location>
</feature>
<feature type="transmembrane region" description="Helical" evidence="2">
    <location>
        <begin position="32"/>
        <end position="51"/>
    </location>
</feature>
<keyword evidence="4" id="KW-1185">Reference proteome</keyword>
<accession>A0A7J5USF4</accession>
<sequence>MTPLVLLLAASPSPSPAPRELQPWDVSPGIEGFFWGFFILAVLAIPLFLSFTKHMRRVDHNARLREAEEARRAEAQGDRREDDGAPEGRVIEGRAVDGGAGEGRGTTPVSPPDAPDVPRQPL</sequence>
<dbReference type="AlphaFoldDB" id="A0A7J5USF4"/>
<dbReference type="EMBL" id="WHJE01000023">
    <property type="protein sequence ID" value="KAE8764763.1"/>
    <property type="molecule type" value="Genomic_DNA"/>
</dbReference>
<dbReference type="RefSeq" id="WP_152203297.1">
    <property type="nucleotide sequence ID" value="NZ_VUKF01000025.1"/>
</dbReference>
<reference evidence="3 4" key="1">
    <citation type="submission" date="2019-10" db="EMBL/GenBank/DDBJ databases">
        <title>Georgenia wutianyii sp. nov. and Georgenia yuyongxinii sp. nov. isolated from plateau pika (Ochotona curzoniae) in the Qinghai-Tibet plateau of China.</title>
        <authorList>
            <person name="Tian Z."/>
        </authorList>
    </citation>
    <scope>NUCLEOTIDE SEQUENCE [LARGE SCALE GENOMIC DNA]</scope>
    <source>
        <strain evidence="3 4">DSM 21501</strain>
    </source>
</reference>
<evidence type="ECO:0000256" key="1">
    <source>
        <dbReference type="SAM" id="MobiDB-lite"/>
    </source>
</evidence>
<keyword evidence="2" id="KW-0472">Membrane</keyword>
<organism evidence="3 4">
    <name type="scientific">Georgenia thermotolerans</name>
    <dbReference type="NCBI Taxonomy" id="527326"/>
    <lineage>
        <taxon>Bacteria</taxon>
        <taxon>Bacillati</taxon>
        <taxon>Actinomycetota</taxon>
        <taxon>Actinomycetes</taxon>
        <taxon>Micrococcales</taxon>
        <taxon>Bogoriellaceae</taxon>
        <taxon>Georgenia</taxon>
    </lineage>
</organism>
<dbReference type="Proteomes" id="UP000451860">
    <property type="component" value="Unassembled WGS sequence"/>
</dbReference>
<evidence type="ECO:0000256" key="2">
    <source>
        <dbReference type="SAM" id="Phobius"/>
    </source>
</evidence>
<proteinExistence type="predicted"/>
<protein>
    <submittedName>
        <fullName evidence="3">Uncharacterized protein</fullName>
    </submittedName>
</protein>
<gene>
    <name evidence="3" type="ORF">GB883_07260</name>
</gene>
<evidence type="ECO:0000313" key="4">
    <source>
        <dbReference type="Proteomes" id="UP000451860"/>
    </source>
</evidence>
<name>A0A7J5USF4_9MICO</name>